<sequence>NPNESRSVVRFAFRIHLRALLDGGYHVLDEATMYSSTDVRPTTKQLGRPHIGVLQMGVNGIEFEEIKVDLAEREHLSREFKEINPMKQVPTIVDGRFKLFESHAILTYLACAFPGVADHWQLPIQPSDGVYVTYVILPRIQLIYSKELRSIQCWIGIIPIDAEEQVLYLVPEHIFLDSEMMIITNVFLLYLLKDFPSKQSNAAGFVLNSALAPALGLPLNPQAAAEAEKLLSASLGMIESFWLKGNGRFLLGSSQPSIADLSLVCEIMQLEVLDEEDRNRILSPHKKVLQLIEETRTATRPHFDELHAILYKVKARLRELRVAGTVNGDEPSSRTKLQSKI</sequence>
<accession>A0AA88VPA1</accession>
<protein>
    <recommendedName>
        <fullName evidence="1">GST N-terminal domain-containing protein</fullName>
    </recommendedName>
</protein>
<name>A0AA88VPA1_9ASTE</name>
<comment type="caution">
    <text evidence="2">The sequence shown here is derived from an EMBL/GenBank/DDBJ whole genome shotgun (WGS) entry which is preliminary data.</text>
</comment>
<dbReference type="Proteomes" id="UP001188597">
    <property type="component" value="Unassembled WGS sequence"/>
</dbReference>
<dbReference type="InterPro" id="IPR036249">
    <property type="entry name" value="Thioredoxin-like_sf"/>
</dbReference>
<dbReference type="InterPro" id="IPR043377">
    <property type="entry name" value="GSTT1/2/3"/>
</dbReference>
<dbReference type="Gene3D" id="1.20.1050.10">
    <property type="match status" value="1"/>
</dbReference>
<proteinExistence type="predicted"/>
<keyword evidence="3" id="KW-1185">Reference proteome</keyword>
<dbReference type="AlphaFoldDB" id="A0AA88VPA1"/>
<dbReference type="SUPFAM" id="SSF52833">
    <property type="entry name" value="Thioredoxin-like"/>
    <property type="match status" value="1"/>
</dbReference>
<dbReference type="PANTHER" id="PTHR44750">
    <property type="entry name" value="GLUTATHIONE S-TRANSFERASE T1-RELATED"/>
    <property type="match status" value="1"/>
</dbReference>
<evidence type="ECO:0000259" key="1">
    <source>
        <dbReference type="PROSITE" id="PS50404"/>
    </source>
</evidence>
<dbReference type="Gene3D" id="3.40.30.10">
    <property type="entry name" value="Glutaredoxin"/>
    <property type="match status" value="1"/>
</dbReference>
<dbReference type="PROSITE" id="PS50404">
    <property type="entry name" value="GST_NTER"/>
    <property type="match status" value="1"/>
</dbReference>
<dbReference type="Pfam" id="PF02798">
    <property type="entry name" value="GST_N"/>
    <property type="match status" value="1"/>
</dbReference>
<dbReference type="PANTHER" id="PTHR44750:SF1">
    <property type="entry name" value="GLUTATHIONE S-TRANSFERASE T1-RELATED"/>
    <property type="match status" value="1"/>
</dbReference>
<dbReference type="SUPFAM" id="SSF47616">
    <property type="entry name" value="GST C-terminal domain-like"/>
    <property type="match status" value="1"/>
</dbReference>
<dbReference type="EMBL" id="JAVXUP010001369">
    <property type="protein sequence ID" value="KAK3012552.1"/>
    <property type="molecule type" value="Genomic_DNA"/>
</dbReference>
<evidence type="ECO:0000313" key="3">
    <source>
        <dbReference type="Proteomes" id="UP001188597"/>
    </source>
</evidence>
<feature type="domain" description="GST N-terminal" evidence="1">
    <location>
        <begin position="36"/>
        <end position="117"/>
    </location>
</feature>
<gene>
    <name evidence="2" type="ORF">RJ639_009343</name>
</gene>
<feature type="non-terminal residue" evidence="2">
    <location>
        <position position="1"/>
    </location>
</feature>
<dbReference type="InterPro" id="IPR036282">
    <property type="entry name" value="Glutathione-S-Trfase_C_sf"/>
</dbReference>
<dbReference type="InterPro" id="IPR004045">
    <property type="entry name" value="Glutathione_S-Trfase_N"/>
</dbReference>
<evidence type="ECO:0000313" key="2">
    <source>
        <dbReference type="EMBL" id="KAK3012552.1"/>
    </source>
</evidence>
<reference evidence="2" key="1">
    <citation type="submission" date="2022-12" db="EMBL/GenBank/DDBJ databases">
        <title>Draft genome assemblies for two species of Escallonia (Escalloniales).</title>
        <authorList>
            <person name="Chanderbali A."/>
            <person name="Dervinis C."/>
            <person name="Anghel I."/>
            <person name="Soltis D."/>
            <person name="Soltis P."/>
            <person name="Zapata F."/>
        </authorList>
    </citation>
    <scope>NUCLEOTIDE SEQUENCE</scope>
    <source>
        <strain evidence="2">UCBG64.0493</strain>
        <tissue evidence="2">Leaf</tissue>
    </source>
</reference>
<organism evidence="2 3">
    <name type="scientific">Escallonia herrerae</name>
    <dbReference type="NCBI Taxonomy" id="1293975"/>
    <lineage>
        <taxon>Eukaryota</taxon>
        <taxon>Viridiplantae</taxon>
        <taxon>Streptophyta</taxon>
        <taxon>Embryophyta</taxon>
        <taxon>Tracheophyta</taxon>
        <taxon>Spermatophyta</taxon>
        <taxon>Magnoliopsida</taxon>
        <taxon>eudicotyledons</taxon>
        <taxon>Gunneridae</taxon>
        <taxon>Pentapetalae</taxon>
        <taxon>asterids</taxon>
        <taxon>campanulids</taxon>
        <taxon>Escalloniales</taxon>
        <taxon>Escalloniaceae</taxon>
        <taxon>Escallonia</taxon>
    </lineage>
</organism>